<organism evidence="1 2">
    <name type="scientific">Neolewinella xylanilytica</name>
    <dbReference type="NCBI Taxonomy" id="1514080"/>
    <lineage>
        <taxon>Bacteria</taxon>
        <taxon>Pseudomonadati</taxon>
        <taxon>Bacteroidota</taxon>
        <taxon>Saprospiria</taxon>
        <taxon>Saprospirales</taxon>
        <taxon>Lewinellaceae</taxon>
        <taxon>Neolewinella</taxon>
    </lineage>
</organism>
<dbReference type="InterPro" id="IPR019861">
    <property type="entry name" value="PorP/SprF_Bacteroidetes"/>
</dbReference>
<dbReference type="Proteomes" id="UP000237662">
    <property type="component" value="Unassembled WGS sequence"/>
</dbReference>
<reference evidence="1 2" key="1">
    <citation type="submission" date="2018-02" db="EMBL/GenBank/DDBJ databases">
        <title>Genomic Encyclopedia of Archaeal and Bacterial Type Strains, Phase II (KMG-II): from individual species to whole genera.</title>
        <authorList>
            <person name="Goeker M."/>
        </authorList>
    </citation>
    <scope>NUCLEOTIDE SEQUENCE [LARGE SCALE GENOMIC DNA]</scope>
    <source>
        <strain evidence="1 2">DSM 29526</strain>
    </source>
</reference>
<dbReference type="OrthoDB" id="1186563at2"/>
<accession>A0A2S6I5L6</accession>
<dbReference type="RefSeq" id="WP_104420888.1">
    <property type="nucleotide sequence ID" value="NZ_PTJC01000006.1"/>
</dbReference>
<gene>
    <name evidence="1" type="ORF">CLV84_3386</name>
</gene>
<evidence type="ECO:0000313" key="2">
    <source>
        <dbReference type="Proteomes" id="UP000237662"/>
    </source>
</evidence>
<evidence type="ECO:0000313" key="1">
    <source>
        <dbReference type="EMBL" id="PPK86458.1"/>
    </source>
</evidence>
<sequence>MATYRIPPRYGLFLVICLLWTAGRAQDALFKQLGATPLLTNPALTGVMDGQLRLQLNYQELYTRLTTDEAYRSVAAAVDIRRPVNRGNFAGFGLLIQHDQAGSSDYVRSQGLLSASYQQQLAGYGRGKRNAHYLSGGAQLGVGQRGFDLNKVWFSEQYFVDPASRQAYLDRSLPSKEAFSGMSGDVYVDMNAGLAWFASLGDRRSAYFGGATYHLNEPNVSPLPESQDVLYRRYVIHGGGEIPLGAHFSTFLPSFRWSSQGPSQTLLLGGSLRYTQREWREIALRLGSYGQLAAQEGSGSGLSSLIVLAALEMERVQIGVSYDLRTGDLNPVTNSRGGFEISIAYRQEAAYPSRVRCPTF</sequence>
<proteinExistence type="predicted"/>
<name>A0A2S6I5L6_9BACT</name>
<dbReference type="NCBIfam" id="TIGR03519">
    <property type="entry name" value="T9SS_PorP_fam"/>
    <property type="match status" value="1"/>
</dbReference>
<keyword evidence="2" id="KW-1185">Reference proteome</keyword>
<comment type="caution">
    <text evidence="1">The sequence shown here is derived from an EMBL/GenBank/DDBJ whole genome shotgun (WGS) entry which is preliminary data.</text>
</comment>
<dbReference type="EMBL" id="PTJC01000006">
    <property type="protein sequence ID" value="PPK86458.1"/>
    <property type="molecule type" value="Genomic_DNA"/>
</dbReference>
<dbReference type="Pfam" id="PF11751">
    <property type="entry name" value="PorP_SprF"/>
    <property type="match status" value="1"/>
</dbReference>
<protein>
    <submittedName>
        <fullName evidence="1">Type IX secretion system PorP/SprF family membrane protein</fullName>
    </submittedName>
</protein>
<dbReference type="AlphaFoldDB" id="A0A2S6I5L6"/>